<protein>
    <submittedName>
        <fullName evidence="1">Uncharacterized protein</fullName>
    </submittedName>
</protein>
<organism evidence="1">
    <name type="scientific">Arion vulgaris</name>
    <dbReference type="NCBI Taxonomy" id="1028688"/>
    <lineage>
        <taxon>Eukaryota</taxon>
        <taxon>Metazoa</taxon>
        <taxon>Spiralia</taxon>
        <taxon>Lophotrochozoa</taxon>
        <taxon>Mollusca</taxon>
        <taxon>Gastropoda</taxon>
        <taxon>Heterobranchia</taxon>
        <taxon>Euthyneura</taxon>
        <taxon>Panpulmonata</taxon>
        <taxon>Eupulmonata</taxon>
        <taxon>Stylommatophora</taxon>
        <taxon>Helicina</taxon>
        <taxon>Arionoidea</taxon>
        <taxon>Arionidae</taxon>
        <taxon>Arion</taxon>
    </lineage>
</organism>
<evidence type="ECO:0000313" key="1">
    <source>
        <dbReference type="EMBL" id="CEK59516.1"/>
    </source>
</evidence>
<feature type="non-terminal residue" evidence="1">
    <location>
        <position position="1"/>
    </location>
</feature>
<proteinExistence type="predicted"/>
<sequence>LQYFILCYSQLAVMTNDLRSTEEPCSYFAKALQHTGDLEVATELANQFLKDPEPLSEVLNVIYNAHCIDENNLEC</sequence>
<reference evidence="1" key="1">
    <citation type="submission" date="2014-12" db="EMBL/GenBank/DDBJ databases">
        <title>Insight into the proteome of Arion vulgaris.</title>
        <authorList>
            <person name="Aradska J."/>
            <person name="Bulat T."/>
            <person name="Smidak R."/>
            <person name="Sarate P."/>
            <person name="Gangsoo J."/>
            <person name="Sialana F."/>
            <person name="Bilban M."/>
            <person name="Lubec G."/>
        </authorList>
    </citation>
    <scope>NUCLEOTIDE SEQUENCE</scope>
    <source>
        <tissue evidence="1">Skin</tissue>
    </source>
</reference>
<dbReference type="EMBL" id="HACG01012651">
    <property type="protein sequence ID" value="CEK59516.1"/>
    <property type="molecule type" value="Transcribed_RNA"/>
</dbReference>
<dbReference type="AlphaFoldDB" id="A0A0B6YUP7"/>
<feature type="non-terminal residue" evidence="1">
    <location>
        <position position="75"/>
    </location>
</feature>
<gene>
    <name evidence="1" type="primary">ORF36577</name>
</gene>
<accession>A0A0B6YUP7</accession>
<name>A0A0B6YUP7_9EUPU</name>